<proteinExistence type="predicted"/>
<keyword evidence="2" id="KW-1185">Reference proteome</keyword>
<accession>A0ABY6NXP5</accession>
<dbReference type="EMBL" id="CP110615">
    <property type="protein sequence ID" value="UZJ24162.1"/>
    <property type="molecule type" value="Genomic_DNA"/>
</dbReference>
<sequence length="85" mass="9752">MSDYVPQSRPTDYGTFWVTTEIVEHDGRWSGVYRVSTLVGTDEAEVSRWFYTEDEAEKHILALRALDDALWAKDEAARARAARQS</sequence>
<evidence type="ECO:0000313" key="1">
    <source>
        <dbReference type="EMBL" id="UZJ24162.1"/>
    </source>
</evidence>
<dbReference type="RefSeq" id="WP_265382269.1">
    <property type="nucleotide sequence ID" value="NZ_CP110615.1"/>
</dbReference>
<gene>
    <name evidence="1" type="ORF">RHODO2019_13485</name>
</gene>
<dbReference type="Proteomes" id="UP001164965">
    <property type="component" value="Chromosome"/>
</dbReference>
<protein>
    <submittedName>
        <fullName evidence="1">Uncharacterized protein</fullName>
    </submittedName>
</protein>
<evidence type="ECO:0000313" key="2">
    <source>
        <dbReference type="Proteomes" id="UP001164965"/>
    </source>
</evidence>
<organism evidence="1 2">
    <name type="scientific">Rhodococcus antarcticus</name>
    <dbReference type="NCBI Taxonomy" id="2987751"/>
    <lineage>
        <taxon>Bacteria</taxon>
        <taxon>Bacillati</taxon>
        <taxon>Actinomycetota</taxon>
        <taxon>Actinomycetes</taxon>
        <taxon>Mycobacteriales</taxon>
        <taxon>Nocardiaceae</taxon>
        <taxon>Rhodococcus</taxon>
    </lineage>
</organism>
<reference evidence="1" key="1">
    <citation type="submission" date="2022-10" db="EMBL/GenBank/DDBJ databases">
        <title>Rhodococcus sp.75.</title>
        <authorList>
            <person name="Sun M."/>
        </authorList>
    </citation>
    <scope>NUCLEOTIDE SEQUENCE</scope>
    <source>
        <strain evidence="1">75</strain>
    </source>
</reference>
<name>A0ABY6NXP5_9NOCA</name>